<reference evidence="1" key="1">
    <citation type="journal article" date="2021" name="Vet Sci">
        <title>O-Serogroups and Pathovirotypes of Escherichia coli Isolated from Post-Weaning Piglets Showing Diarrhoea and/or Oedema in South Korea.</title>
        <authorList>
            <person name="Byun J.W."/>
            <person name="Moon B.Y."/>
            <person name="Do K.H."/>
            <person name="Lee K."/>
            <person name="Lee H.Y."/>
            <person name="Kim W.I."/>
            <person name="So B."/>
            <person name="Lee W.K."/>
        </authorList>
    </citation>
    <scope>NUCLEOTIDE SEQUENCE</scope>
    <source>
        <strain evidence="1">84/14</strain>
    </source>
</reference>
<evidence type="ECO:0000313" key="1">
    <source>
        <dbReference type="EMBL" id="MCY6525101.1"/>
    </source>
</evidence>
<accession>A0A9Q4DN69</accession>
<sequence length="61" mass="6753">GLERMFLEGSNPYFPSKTPGKLPKSVCVGLLPSIMALAMNQPVYDGIDQFDHKLAGLIWFL</sequence>
<dbReference type="AlphaFoldDB" id="A0A9Q4DN69"/>
<proteinExistence type="predicted"/>
<name>A0A9Q4DN69_ACTPL</name>
<evidence type="ECO:0000313" key="2">
    <source>
        <dbReference type="Proteomes" id="UP001077788"/>
    </source>
</evidence>
<protein>
    <submittedName>
        <fullName evidence="1">Uncharacterized protein</fullName>
    </submittedName>
</protein>
<dbReference type="RefSeq" id="WP_267992489.1">
    <property type="nucleotide sequence ID" value="NZ_JAPQFC010001318.1"/>
</dbReference>
<reference evidence="1" key="2">
    <citation type="submission" date="2022-12" db="EMBL/GenBank/DDBJ databases">
        <authorList>
            <person name="Kardos G."/>
            <person name="Sarkozi R."/>
            <person name="Laczko L."/>
            <person name="Marton S."/>
            <person name="Makrai L."/>
            <person name="Banyai K."/>
            <person name="Fodor L."/>
        </authorList>
    </citation>
    <scope>NUCLEOTIDE SEQUENCE</scope>
    <source>
        <strain evidence="1">84/14</strain>
    </source>
</reference>
<organism evidence="1 2">
    <name type="scientific">Actinobacillus pleuropneumoniae</name>
    <name type="common">Haemophilus pleuropneumoniae</name>
    <dbReference type="NCBI Taxonomy" id="715"/>
    <lineage>
        <taxon>Bacteria</taxon>
        <taxon>Pseudomonadati</taxon>
        <taxon>Pseudomonadota</taxon>
        <taxon>Gammaproteobacteria</taxon>
        <taxon>Pasteurellales</taxon>
        <taxon>Pasteurellaceae</taxon>
        <taxon>Actinobacillus</taxon>
    </lineage>
</organism>
<comment type="caution">
    <text evidence="1">The sequence shown here is derived from an EMBL/GenBank/DDBJ whole genome shotgun (WGS) entry which is preliminary data.</text>
</comment>
<feature type="non-terminal residue" evidence="1">
    <location>
        <position position="1"/>
    </location>
</feature>
<dbReference type="EMBL" id="JAPQFC010001318">
    <property type="protein sequence ID" value="MCY6525101.1"/>
    <property type="molecule type" value="Genomic_DNA"/>
</dbReference>
<gene>
    <name evidence="1" type="ORF">OYG11_12965</name>
</gene>
<dbReference type="Proteomes" id="UP001077788">
    <property type="component" value="Unassembled WGS sequence"/>
</dbReference>